<evidence type="ECO:0000313" key="7">
    <source>
        <dbReference type="EMBL" id="KKR31918.1"/>
    </source>
</evidence>
<feature type="transmembrane region" description="Helical" evidence="6">
    <location>
        <begin position="399"/>
        <end position="425"/>
    </location>
</feature>
<dbReference type="Pfam" id="PF01943">
    <property type="entry name" value="Polysacc_synt"/>
    <property type="match status" value="1"/>
</dbReference>
<evidence type="ECO:0000313" key="8">
    <source>
        <dbReference type="Proteomes" id="UP000034539"/>
    </source>
</evidence>
<feature type="transmembrane region" description="Helical" evidence="6">
    <location>
        <begin position="373"/>
        <end position="393"/>
    </location>
</feature>
<reference evidence="7 8" key="1">
    <citation type="journal article" date="2015" name="Nature">
        <title>rRNA introns, odd ribosomes, and small enigmatic genomes across a large radiation of phyla.</title>
        <authorList>
            <person name="Brown C.T."/>
            <person name="Hug L.A."/>
            <person name="Thomas B.C."/>
            <person name="Sharon I."/>
            <person name="Castelle C.J."/>
            <person name="Singh A."/>
            <person name="Wilkins M.J."/>
            <person name="Williams K.H."/>
            <person name="Banfield J.F."/>
        </authorList>
    </citation>
    <scope>NUCLEOTIDE SEQUENCE [LARGE SCALE GENOMIC DNA]</scope>
</reference>
<feature type="transmembrane region" description="Helical" evidence="6">
    <location>
        <begin position="52"/>
        <end position="79"/>
    </location>
</feature>
<dbReference type="PANTHER" id="PTHR30250">
    <property type="entry name" value="PST FAMILY PREDICTED COLANIC ACID TRANSPORTER"/>
    <property type="match status" value="1"/>
</dbReference>
<feature type="transmembrane region" description="Helical" evidence="6">
    <location>
        <begin position="21"/>
        <end position="46"/>
    </location>
</feature>
<dbReference type="InterPro" id="IPR050833">
    <property type="entry name" value="Poly_Biosynth_Transport"/>
</dbReference>
<keyword evidence="2" id="KW-1003">Cell membrane</keyword>
<accession>A0A0G0PVG0</accession>
<dbReference type="Proteomes" id="UP000034539">
    <property type="component" value="Unassembled WGS sequence"/>
</dbReference>
<gene>
    <name evidence="7" type="ORF">UT63_C0057G0006</name>
</gene>
<evidence type="ECO:0000256" key="3">
    <source>
        <dbReference type="ARBA" id="ARBA00022692"/>
    </source>
</evidence>
<evidence type="ECO:0000256" key="6">
    <source>
        <dbReference type="SAM" id="Phobius"/>
    </source>
</evidence>
<dbReference type="InterPro" id="IPR002797">
    <property type="entry name" value="Polysacc_synth"/>
</dbReference>
<proteinExistence type="predicted"/>
<feature type="transmembrane region" description="Helical" evidence="6">
    <location>
        <begin position="99"/>
        <end position="121"/>
    </location>
</feature>
<feature type="transmembrane region" description="Helical" evidence="6">
    <location>
        <begin position="269"/>
        <end position="288"/>
    </location>
</feature>
<dbReference type="GO" id="GO:0005886">
    <property type="term" value="C:plasma membrane"/>
    <property type="evidence" value="ECO:0007669"/>
    <property type="project" value="UniProtKB-SubCell"/>
</dbReference>
<evidence type="ECO:0000256" key="2">
    <source>
        <dbReference type="ARBA" id="ARBA00022475"/>
    </source>
</evidence>
<keyword evidence="5 6" id="KW-0472">Membrane</keyword>
<comment type="subcellular location">
    <subcellularLocation>
        <location evidence="1">Cell membrane</location>
        <topology evidence="1">Multi-pass membrane protein</topology>
    </subcellularLocation>
</comment>
<comment type="caution">
    <text evidence="7">The sequence shown here is derived from an EMBL/GenBank/DDBJ whole genome shotgun (WGS) entry which is preliminary data.</text>
</comment>
<sequence length="430" mass="47536">MLKKLIGVGKTLAFSETARNTYWVLAGNGIITVSAFLFTILVARILTTFEFGIFSALSAFIVLFSDLADIGVGSTLYSFIPPLLKNGETGHAGKIFKTLFVFQIAVAAILSLLIIILAESFSQLFFHNSAQAYLIRWSTFGVFSFIIMAFAVNALSSKQKFKQSTILYFIYAVPRIILIIPFILLGSLNLTSSLVIYMMTSLPAAVLGFIMLPFDFAFASFAKESIKDLFKFSGIMGISKLFMAVYSRLDVLMLISLGGAFETGIYSAASRIASIYPLMIGSFGTVLAPKFSTYKTGHEALSFLKKVIWATLAFMVSILVFYFLAEPFVIILFGNSYRDSIPVFKALLLTLLPFLATVPAVNLLIYTFRKPQLFAVICFMALVCIFVSNLLLIPKLLRFGPVFGAGLAYSLILISSIAFDIWFFVREKKV</sequence>
<evidence type="ECO:0000256" key="4">
    <source>
        <dbReference type="ARBA" id="ARBA00022989"/>
    </source>
</evidence>
<feature type="transmembrane region" description="Helical" evidence="6">
    <location>
        <begin position="194"/>
        <end position="217"/>
    </location>
</feature>
<feature type="transmembrane region" description="Helical" evidence="6">
    <location>
        <begin position="309"/>
        <end position="334"/>
    </location>
</feature>
<dbReference type="EMBL" id="LBXN01000057">
    <property type="protein sequence ID" value="KKR31918.1"/>
    <property type="molecule type" value="Genomic_DNA"/>
</dbReference>
<protein>
    <submittedName>
        <fullName evidence="7">Polysaccharide biosynthesis protein</fullName>
    </submittedName>
</protein>
<evidence type="ECO:0000256" key="5">
    <source>
        <dbReference type="ARBA" id="ARBA00023136"/>
    </source>
</evidence>
<keyword evidence="4 6" id="KW-1133">Transmembrane helix</keyword>
<name>A0A0G0PVG0_9BACT</name>
<feature type="transmembrane region" description="Helical" evidence="6">
    <location>
        <begin position="229"/>
        <end position="249"/>
    </location>
</feature>
<dbReference type="PANTHER" id="PTHR30250:SF11">
    <property type="entry name" value="O-ANTIGEN TRANSPORTER-RELATED"/>
    <property type="match status" value="1"/>
</dbReference>
<evidence type="ECO:0000256" key="1">
    <source>
        <dbReference type="ARBA" id="ARBA00004651"/>
    </source>
</evidence>
<feature type="transmembrane region" description="Helical" evidence="6">
    <location>
        <begin position="167"/>
        <end position="188"/>
    </location>
</feature>
<dbReference type="AlphaFoldDB" id="A0A0G0PVG0"/>
<feature type="transmembrane region" description="Helical" evidence="6">
    <location>
        <begin position="346"/>
        <end position="366"/>
    </location>
</feature>
<keyword evidence="3 6" id="KW-0812">Transmembrane</keyword>
<feature type="transmembrane region" description="Helical" evidence="6">
    <location>
        <begin position="133"/>
        <end position="155"/>
    </location>
</feature>
<organism evidence="7 8">
    <name type="scientific">Candidatus Gottesmanbacteria bacterium GW2011_GWC2_39_8</name>
    <dbReference type="NCBI Taxonomy" id="1618450"/>
    <lineage>
        <taxon>Bacteria</taxon>
        <taxon>Candidatus Gottesmaniibacteriota</taxon>
    </lineage>
</organism>